<dbReference type="OrthoDB" id="581532at2"/>
<keyword evidence="3" id="KW-1185">Reference proteome</keyword>
<evidence type="ECO:0000313" key="3">
    <source>
        <dbReference type="Proteomes" id="UP000093309"/>
    </source>
</evidence>
<dbReference type="RefSeq" id="WP_065854232.1">
    <property type="nucleotide sequence ID" value="NZ_LYPC01000023.1"/>
</dbReference>
<dbReference type="Pfam" id="PF03476">
    <property type="entry name" value="MOSC_N"/>
    <property type="match status" value="1"/>
</dbReference>
<dbReference type="STRING" id="512399.A8709_03645"/>
<dbReference type="SUPFAM" id="SSF50800">
    <property type="entry name" value="PK beta-barrel domain-like"/>
    <property type="match status" value="1"/>
</dbReference>
<dbReference type="Pfam" id="PF03473">
    <property type="entry name" value="MOSC"/>
    <property type="match status" value="1"/>
</dbReference>
<dbReference type="InterPro" id="IPR011037">
    <property type="entry name" value="Pyrv_Knase-like_insert_dom_sf"/>
</dbReference>
<evidence type="ECO:0000259" key="1">
    <source>
        <dbReference type="PROSITE" id="PS51340"/>
    </source>
</evidence>
<dbReference type="AlphaFoldDB" id="A0A1C0ZYY2"/>
<organism evidence="2 3">
    <name type="scientific">Paenibacillus pectinilyticus</name>
    <dbReference type="NCBI Taxonomy" id="512399"/>
    <lineage>
        <taxon>Bacteria</taxon>
        <taxon>Bacillati</taxon>
        <taxon>Bacillota</taxon>
        <taxon>Bacilli</taxon>
        <taxon>Bacillales</taxon>
        <taxon>Paenibacillaceae</taxon>
        <taxon>Paenibacillus</taxon>
    </lineage>
</organism>
<evidence type="ECO:0000313" key="2">
    <source>
        <dbReference type="EMBL" id="OCT13356.1"/>
    </source>
</evidence>
<dbReference type="InterPro" id="IPR005302">
    <property type="entry name" value="MoCF_Sase_C"/>
</dbReference>
<proteinExistence type="predicted"/>
<accession>A0A1C0ZYY2</accession>
<reference evidence="3" key="1">
    <citation type="submission" date="2016-05" db="EMBL/GenBank/DDBJ databases">
        <title>Paenibacillus oryzae. sp. nov., isolated from the rice root.</title>
        <authorList>
            <person name="Zhang J."/>
            <person name="Zhang X."/>
        </authorList>
    </citation>
    <scope>NUCLEOTIDE SEQUENCE [LARGE SCALE GENOMIC DNA]</scope>
    <source>
        <strain evidence="3">KCTC13222</strain>
    </source>
</reference>
<dbReference type="Gene3D" id="2.40.33.20">
    <property type="entry name" value="PK beta-barrel domain-like"/>
    <property type="match status" value="1"/>
</dbReference>
<dbReference type="Proteomes" id="UP000093309">
    <property type="component" value="Unassembled WGS sequence"/>
</dbReference>
<dbReference type="GO" id="GO:0030151">
    <property type="term" value="F:molybdenum ion binding"/>
    <property type="evidence" value="ECO:0007669"/>
    <property type="project" value="InterPro"/>
</dbReference>
<dbReference type="InterPro" id="IPR005303">
    <property type="entry name" value="MOCOS_middle"/>
</dbReference>
<sequence>MSNNVGQISEIYRFPVKSFGGERLESCDIEQYGMRGDRICSFYDETKKDWFKYITARNIPNMLNYQARFVDGDIEVTSPEGHSYGWDEHLLAELQNQTKTHITQSQMMAPNPEAKNVPLLSVEAASILLVTDASLRKLESMWGKPLDPRRFRGNFVLKLNDDAPNEAEWVGKRIVIGEVELQADSLCERCVVITMDPDTQKKDSSLLKLVNQEFGLMFGVYASVVRTGRIRLGDEVSIG</sequence>
<protein>
    <submittedName>
        <fullName evidence="2">Sulfurase</fullName>
    </submittedName>
</protein>
<dbReference type="EMBL" id="LYPC01000023">
    <property type="protein sequence ID" value="OCT13356.1"/>
    <property type="molecule type" value="Genomic_DNA"/>
</dbReference>
<name>A0A1C0ZYY2_9BACL</name>
<feature type="domain" description="MOSC" evidence="1">
    <location>
        <begin position="46"/>
        <end position="239"/>
    </location>
</feature>
<dbReference type="PROSITE" id="PS51340">
    <property type="entry name" value="MOSC"/>
    <property type="match status" value="1"/>
</dbReference>
<gene>
    <name evidence="2" type="ORF">A8709_03645</name>
</gene>
<comment type="caution">
    <text evidence="2">The sequence shown here is derived from an EMBL/GenBank/DDBJ whole genome shotgun (WGS) entry which is preliminary data.</text>
</comment>
<dbReference type="GO" id="GO:0030170">
    <property type="term" value="F:pyridoxal phosphate binding"/>
    <property type="evidence" value="ECO:0007669"/>
    <property type="project" value="InterPro"/>
</dbReference>
<dbReference type="GO" id="GO:0003824">
    <property type="term" value="F:catalytic activity"/>
    <property type="evidence" value="ECO:0007669"/>
    <property type="project" value="InterPro"/>
</dbReference>